<dbReference type="Pfam" id="PF01903">
    <property type="entry name" value="CbiX"/>
    <property type="match status" value="1"/>
</dbReference>
<dbReference type="EMBL" id="LNQE01001813">
    <property type="protein sequence ID" value="KUG05462.1"/>
    <property type="molecule type" value="Genomic_DNA"/>
</dbReference>
<dbReference type="GO" id="GO:0046872">
    <property type="term" value="F:metal ion binding"/>
    <property type="evidence" value="ECO:0007669"/>
    <property type="project" value="UniProtKB-KW"/>
</dbReference>
<dbReference type="PANTHER" id="PTHR33542:SF3">
    <property type="entry name" value="SIROHYDROCHLORIN FERROCHELATASE, CHLOROPLASTIC"/>
    <property type="match status" value="1"/>
</dbReference>
<dbReference type="GO" id="GO:0016852">
    <property type="term" value="F:sirohydrochlorin cobaltochelatase activity"/>
    <property type="evidence" value="ECO:0007669"/>
    <property type="project" value="UniProtKB-EC"/>
</dbReference>
<protein>
    <submittedName>
        <fullName evidence="3">Sirohydrochlorin cobaltochelatase</fullName>
        <ecNumber evidence="3">4.99.1.3</ecNumber>
    </submittedName>
</protein>
<organism evidence="3">
    <name type="scientific">hydrocarbon metagenome</name>
    <dbReference type="NCBI Taxonomy" id="938273"/>
    <lineage>
        <taxon>unclassified sequences</taxon>
        <taxon>metagenomes</taxon>
        <taxon>ecological metagenomes</taxon>
    </lineage>
</organism>
<keyword evidence="2 3" id="KW-0456">Lyase</keyword>
<name>A0A0W8EAG7_9ZZZZ</name>
<proteinExistence type="predicted"/>
<dbReference type="PANTHER" id="PTHR33542">
    <property type="entry name" value="SIROHYDROCHLORIN FERROCHELATASE, CHLOROPLASTIC"/>
    <property type="match status" value="1"/>
</dbReference>
<evidence type="ECO:0000313" key="3">
    <source>
        <dbReference type="EMBL" id="KUG05462.1"/>
    </source>
</evidence>
<dbReference type="InterPro" id="IPR050963">
    <property type="entry name" value="Sirohydro_Cobaltochel/CbiX"/>
</dbReference>
<gene>
    <name evidence="3" type="ORF">ASZ90_017144</name>
</gene>
<keyword evidence="1" id="KW-0479">Metal-binding</keyword>
<dbReference type="AlphaFoldDB" id="A0A0W8EAG7"/>
<dbReference type="SUPFAM" id="SSF53800">
    <property type="entry name" value="Chelatase"/>
    <property type="match status" value="1"/>
</dbReference>
<dbReference type="EC" id="4.99.1.3" evidence="3"/>
<evidence type="ECO:0000256" key="2">
    <source>
        <dbReference type="ARBA" id="ARBA00023239"/>
    </source>
</evidence>
<evidence type="ECO:0000256" key="1">
    <source>
        <dbReference type="ARBA" id="ARBA00022723"/>
    </source>
</evidence>
<reference evidence="3" key="1">
    <citation type="journal article" date="2015" name="Proc. Natl. Acad. Sci. U.S.A.">
        <title>Networks of energetic and metabolic interactions define dynamics in microbial communities.</title>
        <authorList>
            <person name="Embree M."/>
            <person name="Liu J.K."/>
            <person name="Al-Bassam M.M."/>
            <person name="Zengler K."/>
        </authorList>
    </citation>
    <scope>NUCLEOTIDE SEQUENCE</scope>
</reference>
<comment type="caution">
    <text evidence="3">The sequence shown here is derived from an EMBL/GenBank/DDBJ whole genome shotgun (WGS) entry which is preliminary data.</text>
</comment>
<dbReference type="InterPro" id="IPR002762">
    <property type="entry name" value="CbiX-like"/>
</dbReference>
<dbReference type="CDD" id="cd03416">
    <property type="entry name" value="CbiX_SirB_N"/>
    <property type="match status" value="1"/>
</dbReference>
<sequence length="132" mass="14908">MVKEGVILLGHGSRREQGNDDIRKMAAMVQQADPQGIYEVAFLSLSKPGLREAIDRLNERGVKRIIMMPIFLVAGNHISSDIPEEVENQKNQYPHLDFVIARYLGPDPTIIKLIQERISEAATSKQEGELWK</sequence>
<dbReference type="Gene3D" id="3.40.50.1400">
    <property type="match status" value="1"/>
</dbReference>
<accession>A0A0W8EAG7</accession>